<keyword evidence="2 8" id="KW-0813">Transport</keyword>
<dbReference type="InterPro" id="IPR020781">
    <property type="entry name" value="ATPase_OSCP/d_CS"/>
</dbReference>
<evidence type="ECO:0000256" key="2">
    <source>
        <dbReference type="ARBA" id="ARBA00022448"/>
    </source>
</evidence>
<dbReference type="SUPFAM" id="SSF47928">
    <property type="entry name" value="N-terminal domain of the delta subunit of the F1F0-ATP synthase"/>
    <property type="match status" value="1"/>
</dbReference>
<protein>
    <recommendedName>
        <fullName evidence="8">ATP synthase subunit delta</fullName>
    </recommendedName>
    <alternativeName>
        <fullName evidence="8">ATP synthase F(1) sector subunit delta</fullName>
    </alternativeName>
    <alternativeName>
        <fullName evidence="8">F-type ATPase subunit delta</fullName>
        <shortName evidence="8">F-ATPase subunit delta</shortName>
    </alternativeName>
</protein>
<evidence type="ECO:0000256" key="1">
    <source>
        <dbReference type="ARBA" id="ARBA00004370"/>
    </source>
</evidence>
<evidence type="ECO:0000256" key="3">
    <source>
        <dbReference type="ARBA" id="ARBA00022781"/>
    </source>
</evidence>
<comment type="similarity">
    <text evidence="8">Belongs to the ATPase delta chain family.</text>
</comment>
<comment type="function">
    <text evidence="8">F(1)F(0) ATP synthase produces ATP from ADP in the presence of a proton or sodium gradient. F-type ATPases consist of two structural domains, F(1) containing the extramembraneous catalytic core and F(0) containing the membrane proton channel, linked together by a central stalk and a peripheral stalk. During catalysis, ATP synthesis in the catalytic domain of F(1) is coupled via a rotary mechanism of the central stalk subunits to proton translocation.</text>
</comment>
<comment type="subcellular location">
    <subcellularLocation>
        <location evidence="8">Cell membrane</location>
        <topology evidence="8">Peripheral membrane protein</topology>
    </subcellularLocation>
    <subcellularLocation>
        <location evidence="1">Membrane</location>
    </subcellularLocation>
</comment>
<gene>
    <name evidence="8" type="primary">atpH</name>
    <name evidence="9" type="ORF">R4Z09_29730</name>
</gene>
<name>A0ABZ2CCP8_9BACI</name>
<evidence type="ECO:0000256" key="7">
    <source>
        <dbReference type="ARBA" id="ARBA00023310"/>
    </source>
</evidence>
<keyword evidence="7 8" id="KW-0066">ATP synthesis</keyword>
<reference evidence="9 10" key="1">
    <citation type="submission" date="2023-10" db="EMBL/GenBank/DDBJ databases">
        <title>Niallia locisalis sp.nov. isolated from a salt pond sample.</title>
        <authorList>
            <person name="Li X.-J."/>
            <person name="Dong L."/>
        </authorList>
    </citation>
    <scope>NUCLEOTIDE SEQUENCE [LARGE SCALE GENOMIC DNA]</scope>
    <source>
        <strain evidence="9 10">DSM 29761</strain>
    </source>
</reference>
<dbReference type="HAMAP" id="MF_01416">
    <property type="entry name" value="ATP_synth_delta_bact"/>
    <property type="match status" value="1"/>
</dbReference>
<dbReference type="NCBIfam" id="TIGR01145">
    <property type="entry name" value="ATP_synt_delta"/>
    <property type="match status" value="1"/>
</dbReference>
<dbReference type="NCBIfam" id="NF004403">
    <property type="entry name" value="PRK05758.2-4"/>
    <property type="match status" value="1"/>
</dbReference>
<dbReference type="PANTHER" id="PTHR11910">
    <property type="entry name" value="ATP SYNTHASE DELTA CHAIN"/>
    <property type="match status" value="1"/>
</dbReference>
<keyword evidence="8" id="KW-1003">Cell membrane</keyword>
<dbReference type="PRINTS" id="PR00125">
    <property type="entry name" value="ATPASEDELTA"/>
</dbReference>
<proteinExistence type="inferred from homology"/>
<sequence length="178" mass="19916">MSDAAVANRYAYALFQLAKEKQLLEPMEEELRVVREVVSGNTGLNTVLKSPKVSKQEKEQLIRKAFSAVNPYVLNTLLILIDRHREDHIAQVADQFITLANEEKGIAEATVVSTRLLTEEESKALSSTFAAKVGKKSLRIENKVDSNLLGGVKVRIGNRIFDGSLQGKLERLERQLLR</sequence>
<keyword evidence="4 8" id="KW-0406">Ion transport</keyword>
<dbReference type="Gene3D" id="1.10.520.20">
    <property type="entry name" value="N-terminal domain of the delta subunit of the F1F0-ATP synthase"/>
    <property type="match status" value="1"/>
</dbReference>
<keyword evidence="3 8" id="KW-0375">Hydrogen ion transport</keyword>
<evidence type="ECO:0000313" key="10">
    <source>
        <dbReference type="Proteomes" id="UP001357223"/>
    </source>
</evidence>
<dbReference type="InterPro" id="IPR000711">
    <property type="entry name" value="ATPase_OSCP/dsu"/>
</dbReference>
<dbReference type="PROSITE" id="PS00389">
    <property type="entry name" value="ATPASE_DELTA"/>
    <property type="match status" value="1"/>
</dbReference>
<keyword evidence="6 8" id="KW-0139">CF(1)</keyword>
<evidence type="ECO:0000256" key="5">
    <source>
        <dbReference type="ARBA" id="ARBA00023136"/>
    </source>
</evidence>
<dbReference type="Proteomes" id="UP001357223">
    <property type="component" value="Chromosome"/>
</dbReference>
<keyword evidence="10" id="KW-1185">Reference proteome</keyword>
<evidence type="ECO:0000256" key="4">
    <source>
        <dbReference type="ARBA" id="ARBA00023065"/>
    </source>
</evidence>
<organism evidence="9 10">
    <name type="scientific">Niallia oryzisoli</name>
    <dbReference type="NCBI Taxonomy" id="1737571"/>
    <lineage>
        <taxon>Bacteria</taxon>
        <taxon>Bacillati</taxon>
        <taxon>Bacillota</taxon>
        <taxon>Bacilli</taxon>
        <taxon>Bacillales</taxon>
        <taxon>Bacillaceae</taxon>
        <taxon>Niallia</taxon>
    </lineage>
</organism>
<comment type="function">
    <text evidence="8">This protein is part of the stalk that links CF(0) to CF(1). It either transmits conformational changes from CF(0) to CF(1) or is implicated in proton conduction.</text>
</comment>
<dbReference type="EMBL" id="CP137640">
    <property type="protein sequence ID" value="WVX81283.1"/>
    <property type="molecule type" value="Genomic_DNA"/>
</dbReference>
<keyword evidence="5 8" id="KW-0472">Membrane</keyword>
<dbReference type="Pfam" id="PF00213">
    <property type="entry name" value="OSCP"/>
    <property type="match status" value="1"/>
</dbReference>
<dbReference type="RefSeq" id="WP_338450213.1">
    <property type="nucleotide sequence ID" value="NZ_CP137640.1"/>
</dbReference>
<dbReference type="InterPro" id="IPR026015">
    <property type="entry name" value="ATP_synth_OSCP/delta_N_sf"/>
</dbReference>
<evidence type="ECO:0000313" key="9">
    <source>
        <dbReference type="EMBL" id="WVX81283.1"/>
    </source>
</evidence>
<accession>A0ABZ2CCP8</accession>
<evidence type="ECO:0000256" key="6">
    <source>
        <dbReference type="ARBA" id="ARBA00023196"/>
    </source>
</evidence>
<evidence type="ECO:0000256" key="8">
    <source>
        <dbReference type="HAMAP-Rule" id="MF_01416"/>
    </source>
</evidence>